<evidence type="ECO:0000313" key="2">
    <source>
        <dbReference type="Proteomes" id="UP000692954"/>
    </source>
</evidence>
<name>A0A8S1MF16_9CILI</name>
<evidence type="ECO:0000313" key="1">
    <source>
        <dbReference type="EMBL" id="CAD8075226.1"/>
    </source>
</evidence>
<dbReference type="AlphaFoldDB" id="A0A8S1MF16"/>
<organism evidence="1 2">
    <name type="scientific">Paramecium sonneborni</name>
    <dbReference type="NCBI Taxonomy" id="65129"/>
    <lineage>
        <taxon>Eukaryota</taxon>
        <taxon>Sar</taxon>
        <taxon>Alveolata</taxon>
        <taxon>Ciliophora</taxon>
        <taxon>Intramacronucleata</taxon>
        <taxon>Oligohymenophorea</taxon>
        <taxon>Peniculida</taxon>
        <taxon>Parameciidae</taxon>
        <taxon>Paramecium</taxon>
    </lineage>
</organism>
<comment type="caution">
    <text evidence="1">The sequence shown here is derived from an EMBL/GenBank/DDBJ whole genome shotgun (WGS) entry which is preliminary data.</text>
</comment>
<proteinExistence type="predicted"/>
<reference evidence="1" key="1">
    <citation type="submission" date="2021-01" db="EMBL/GenBank/DDBJ databases">
        <authorList>
            <consortium name="Genoscope - CEA"/>
            <person name="William W."/>
        </authorList>
    </citation>
    <scope>NUCLEOTIDE SEQUENCE</scope>
</reference>
<keyword evidence="2" id="KW-1185">Reference proteome</keyword>
<sequence>MKQKSGDQEKPGLLEYLEDIIGSNQYQEQIDKMIEKRKGSHVKVVEMEIEKLNKQMQRQNYIN</sequence>
<dbReference type="Proteomes" id="UP000692954">
    <property type="component" value="Unassembled WGS sequence"/>
</dbReference>
<protein>
    <submittedName>
        <fullName evidence="1">Uncharacterized protein</fullName>
    </submittedName>
</protein>
<dbReference type="EMBL" id="CAJJDN010000033">
    <property type="protein sequence ID" value="CAD8075226.1"/>
    <property type="molecule type" value="Genomic_DNA"/>
</dbReference>
<dbReference type="OrthoDB" id="5575062at2759"/>
<accession>A0A8S1MF16</accession>
<gene>
    <name evidence="1" type="ORF">PSON_ATCC_30995.1.T0330120</name>
</gene>